<dbReference type="Gene3D" id="1.10.357.10">
    <property type="entry name" value="Tetracycline Repressor, domain 2"/>
    <property type="match status" value="1"/>
</dbReference>
<sequence length="194" mass="20975">MDARQVRTRARLYAAVLAAARDTPVADLSVTSLARAAGVHRSTFYEHAASPGDLLRQALLADLDALRADLLSAPEADTDEAVTEATRRVLEHVREHAPIYRRGLGPDSGPGGLDGMLGDHFLESSRQLLRAGRLHLPLDVEGLPDDVVSDIAARYVARATVGVIQGWLDLPGEPDVAVFQTLYAALLPAWWVQQ</sequence>
<name>A0ABN2R7T0_9ACTN</name>
<reference evidence="4 5" key="1">
    <citation type="journal article" date="2019" name="Int. J. Syst. Evol. Microbiol.">
        <title>The Global Catalogue of Microorganisms (GCM) 10K type strain sequencing project: providing services to taxonomists for standard genome sequencing and annotation.</title>
        <authorList>
            <consortium name="The Broad Institute Genomics Platform"/>
            <consortium name="The Broad Institute Genome Sequencing Center for Infectious Disease"/>
            <person name="Wu L."/>
            <person name="Ma J."/>
        </authorList>
    </citation>
    <scope>NUCLEOTIDE SEQUENCE [LARGE SCALE GENOMIC DNA]</scope>
    <source>
        <strain evidence="4 5">JCM 15309</strain>
    </source>
</reference>
<evidence type="ECO:0000259" key="3">
    <source>
        <dbReference type="PROSITE" id="PS50977"/>
    </source>
</evidence>
<keyword evidence="1 2" id="KW-0238">DNA-binding</keyword>
<protein>
    <recommendedName>
        <fullName evidence="3">HTH tetR-type domain-containing protein</fullName>
    </recommendedName>
</protein>
<dbReference type="RefSeq" id="WP_344045348.1">
    <property type="nucleotide sequence ID" value="NZ_BAAAPB010000002.1"/>
</dbReference>
<evidence type="ECO:0000256" key="2">
    <source>
        <dbReference type="PROSITE-ProRule" id="PRU00335"/>
    </source>
</evidence>
<gene>
    <name evidence="4" type="ORF">GCM10009798_26270</name>
</gene>
<dbReference type="PROSITE" id="PS50977">
    <property type="entry name" value="HTH_TETR_2"/>
    <property type="match status" value="1"/>
</dbReference>
<evidence type="ECO:0000313" key="5">
    <source>
        <dbReference type="Proteomes" id="UP001500571"/>
    </source>
</evidence>
<organism evidence="4 5">
    <name type="scientific">Nocardioides panacihumi</name>
    <dbReference type="NCBI Taxonomy" id="400774"/>
    <lineage>
        <taxon>Bacteria</taxon>
        <taxon>Bacillati</taxon>
        <taxon>Actinomycetota</taxon>
        <taxon>Actinomycetes</taxon>
        <taxon>Propionibacteriales</taxon>
        <taxon>Nocardioidaceae</taxon>
        <taxon>Nocardioides</taxon>
    </lineage>
</organism>
<keyword evidence="5" id="KW-1185">Reference proteome</keyword>
<evidence type="ECO:0000313" key="4">
    <source>
        <dbReference type="EMBL" id="GAA1964787.1"/>
    </source>
</evidence>
<dbReference type="InterPro" id="IPR001647">
    <property type="entry name" value="HTH_TetR"/>
</dbReference>
<dbReference type="InterPro" id="IPR009057">
    <property type="entry name" value="Homeodomain-like_sf"/>
</dbReference>
<dbReference type="EMBL" id="BAAAPB010000002">
    <property type="protein sequence ID" value="GAA1964787.1"/>
    <property type="molecule type" value="Genomic_DNA"/>
</dbReference>
<dbReference type="Proteomes" id="UP001500571">
    <property type="component" value="Unassembled WGS sequence"/>
</dbReference>
<accession>A0ABN2R7T0</accession>
<dbReference type="SUPFAM" id="SSF46689">
    <property type="entry name" value="Homeodomain-like"/>
    <property type="match status" value="1"/>
</dbReference>
<feature type="DNA-binding region" description="H-T-H motif" evidence="2">
    <location>
        <begin position="29"/>
        <end position="48"/>
    </location>
</feature>
<feature type="domain" description="HTH tetR-type" evidence="3">
    <location>
        <begin position="6"/>
        <end position="66"/>
    </location>
</feature>
<comment type="caution">
    <text evidence="4">The sequence shown here is derived from an EMBL/GenBank/DDBJ whole genome shotgun (WGS) entry which is preliminary data.</text>
</comment>
<proteinExistence type="predicted"/>
<evidence type="ECO:0000256" key="1">
    <source>
        <dbReference type="ARBA" id="ARBA00023125"/>
    </source>
</evidence>